<gene>
    <name evidence="4" type="ORF">SE17_06150</name>
</gene>
<dbReference type="GO" id="GO:0016627">
    <property type="term" value="F:oxidoreductase activity, acting on the CH-CH group of donors"/>
    <property type="evidence" value="ECO:0007669"/>
    <property type="project" value="TreeGrafter"/>
</dbReference>
<organism evidence="4 5">
    <name type="scientific">Kouleothrix aurantiaca</name>
    <dbReference type="NCBI Taxonomy" id="186479"/>
    <lineage>
        <taxon>Bacteria</taxon>
        <taxon>Bacillati</taxon>
        <taxon>Chloroflexota</taxon>
        <taxon>Chloroflexia</taxon>
        <taxon>Chloroflexales</taxon>
        <taxon>Roseiflexineae</taxon>
        <taxon>Roseiflexaceae</taxon>
        <taxon>Kouleothrix</taxon>
    </lineage>
</organism>
<evidence type="ECO:0000256" key="2">
    <source>
        <dbReference type="SAM" id="MobiDB-lite"/>
    </source>
</evidence>
<evidence type="ECO:0000313" key="5">
    <source>
        <dbReference type="Proteomes" id="UP000050509"/>
    </source>
</evidence>
<dbReference type="PATRIC" id="fig|186479.3.peg.1175"/>
<proteinExistence type="predicted"/>
<dbReference type="PANTHER" id="PTHR35176:SF4">
    <property type="entry name" value="PYRIDOXAMINE 5'-PHOSPHATE OXIDASE-RELATED FMN-BINDING"/>
    <property type="match status" value="1"/>
</dbReference>
<sequence>MTQRSPNTSIDHEYSSPNATATPWNDAEKMLDSAEIFWLSTVRPDGRPHVTPLIAVWLDGALHFCTGAHERKARNIGANAHVTLTTGRNTMHEDGLDLVLEGDAVRVTDTATLQRIAERYEQKYGAEWHFDVQEQAFTGQEGNVALVFAVAPAAAFGFGKGATFSQTRWQF</sequence>
<dbReference type="Gene3D" id="2.30.110.10">
    <property type="entry name" value="Electron Transport, Fmn-binding Protein, Chain A"/>
    <property type="match status" value="1"/>
</dbReference>
<dbReference type="Pfam" id="PF01243">
    <property type="entry name" value="PNPOx_N"/>
    <property type="match status" value="1"/>
</dbReference>
<dbReference type="InterPro" id="IPR052019">
    <property type="entry name" value="F420H2_bilvrd_red/Heme_oxyg"/>
</dbReference>
<keyword evidence="5" id="KW-1185">Reference proteome</keyword>
<dbReference type="Proteomes" id="UP000050509">
    <property type="component" value="Unassembled WGS sequence"/>
</dbReference>
<dbReference type="InterPro" id="IPR012349">
    <property type="entry name" value="Split_barrel_FMN-bd"/>
</dbReference>
<feature type="region of interest" description="Disordered" evidence="2">
    <location>
        <begin position="1"/>
        <end position="23"/>
    </location>
</feature>
<feature type="domain" description="Pyridoxamine 5'-phosphate oxidase N-terminal" evidence="3">
    <location>
        <begin position="28"/>
        <end position="135"/>
    </location>
</feature>
<name>A0A0P9FBH8_9CHLR</name>
<accession>A0A0P9FBH8</accession>
<dbReference type="GO" id="GO:0070967">
    <property type="term" value="F:coenzyme F420 binding"/>
    <property type="evidence" value="ECO:0007669"/>
    <property type="project" value="TreeGrafter"/>
</dbReference>
<comment type="caution">
    <text evidence="4">The sequence shown here is derived from an EMBL/GenBank/DDBJ whole genome shotgun (WGS) entry which is preliminary data.</text>
</comment>
<protein>
    <submittedName>
        <fullName evidence="4">Pyridoxamine 5'-phosphate oxidase</fullName>
    </submittedName>
</protein>
<dbReference type="AlphaFoldDB" id="A0A0P9FBH8"/>
<dbReference type="SUPFAM" id="SSF50475">
    <property type="entry name" value="FMN-binding split barrel"/>
    <property type="match status" value="1"/>
</dbReference>
<dbReference type="EMBL" id="LJCR01000127">
    <property type="protein sequence ID" value="KPV54030.1"/>
    <property type="molecule type" value="Genomic_DNA"/>
</dbReference>
<dbReference type="GO" id="GO:0005829">
    <property type="term" value="C:cytosol"/>
    <property type="evidence" value="ECO:0007669"/>
    <property type="project" value="TreeGrafter"/>
</dbReference>
<evidence type="ECO:0000259" key="3">
    <source>
        <dbReference type="Pfam" id="PF01243"/>
    </source>
</evidence>
<dbReference type="InterPro" id="IPR011576">
    <property type="entry name" value="Pyridox_Oxase_N"/>
</dbReference>
<dbReference type="PANTHER" id="PTHR35176">
    <property type="entry name" value="HEME OXYGENASE HI_0854-RELATED"/>
    <property type="match status" value="1"/>
</dbReference>
<evidence type="ECO:0000313" key="4">
    <source>
        <dbReference type="EMBL" id="KPV54030.1"/>
    </source>
</evidence>
<reference evidence="4 5" key="1">
    <citation type="submission" date="2015-09" db="EMBL/GenBank/DDBJ databases">
        <title>Draft genome sequence of Kouleothrix aurantiaca JCM 19913.</title>
        <authorList>
            <person name="Hemp J."/>
        </authorList>
    </citation>
    <scope>NUCLEOTIDE SEQUENCE [LARGE SCALE GENOMIC DNA]</scope>
    <source>
        <strain evidence="4 5">COM-B</strain>
    </source>
</reference>
<evidence type="ECO:0000256" key="1">
    <source>
        <dbReference type="ARBA" id="ARBA00023002"/>
    </source>
</evidence>
<keyword evidence="1" id="KW-0560">Oxidoreductase</keyword>